<dbReference type="GO" id="GO:0016020">
    <property type="term" value="C:membrane"/>
    <property type="evidence" value="ECO:0007669"/>
    <property type="project" value="UniProtKB-SubCell"/>
</dbReference>
<dbReference type="PANTHER" id="PTHR30093">
    <property type="entry name" value="GENERAL SECRETION PATHWAY PROTEIN G"/>
    <property type="match status" value="1"/>
</dbReference>
<dbReference type="PANTHER" id="PTHR30093:SF44">
    <property type="entry name" value="TYPE II SECRETION SYSTEM CORE PROTEIN G"/>
    <property type="match status" value="1"/>
</dbReference>
<reference evidence="7" key="1">
    <citation type="journal article" date="2019" name="Nat. Commun.">
        <title>Spatiotemporal dynamics of multidrug resistant bacteria on intensive care unit surfaces.</title>
        <authorList>
            <person name="D'Souza A.W."/>
            <person name="Potter R.F."/>
            <person name="Wallace M."/>
            <person name="Shupe A."/>
            <person name="Patel S."/>
            <person name="Sun X."/>
            <person name="Gul D."/>
            <person name="Kwon J.H."/>
            <person name="Andleeb S."/>
            <person name="Burnham C.D."/>
            <person name="Dantas G."/>
        </authorList>
    </citation>
    <scope>NUCLEOTIDE SEQUENCE</scope>
    <source>
        <strain evidence="7">AV_175</strain>
    </source>
</reference>
<accession>A0A8F6QW54</accession>
<evidence type="ECO:0000256" key="5">
    <source>
        <dbReference type="ARBA" id="ARBA00023136"/>
    </source>
</evidence>
<dbReference type="NCBIfam" id="TIGR02532">
    <property type="entry name" value="IV_pilin_GFxxxE"/>
    <property type="match status" value="1"/>
</dbReference>
<dbReference type="InterPro" id="IPR000983">
    <property type="entry name" value="Bac_GSPG_pilin"/>
</dbReference>
<keyword evidence="2" id="KW-0488">Methylation</keyword>
<dbReference type="InterPro" id="IPR012902">
    <property type="entry name" value="N_methyl_site"/>
</dbReference>
<dbReference type="Pfam" id="PF07963">
    <property type="entry name" value="N_methyl"/>
    <property type="match status" value="1"/>
</dbReference>
<dbReference type="PRINTS" id="PR00813">
    <property type="entry name" value="BCTERIALGSPG"/>
</dbReference>
<feature type="transmembrane region" description="Helical" evidence="6">
    <location>
        <begin position="6"/>
        <end position="27"/>
    </location>
</feature>
<reference evidence="7" key="2">
    <citation type="submission" date="2021-06" db="EMBL/GenBank/DDBJ databases">
        <authorList>
            <person name="Diorio-Toth L."/>
        </authorList>
    </citation>
    <scope>NUCLEOTIDE SEQUENCE</scope>
    <source>
        <strain evidence="7">AV_175</strain>
    </source>
</reference>
<dbReference type="GO" id="GO:0015627">
    <property type="term" value="C:type II protein secretion system complex"/>
    <property type="evidence" value="ECO:0007669"/>
    <property type="project" value="InterPro"/>
</dbReference>
<dbReference type="SUPFAM" id="SSF54523">
    <property type="entry name" value="Pili subunits"/>
    <property type="match status" value="1"/>
</dbReference>
<dbReference type="Gene3D" id="3.30.700.10">
    <property type="entry name" value="Glycoprotein, Type 4 Pilin"/>
    <property type="match status" value="1"/>
</dbReference>
<dbReference type="Proteomes" id="UP000280837">
    <property type="component" value="Chromosome"/>
</dbReference>
<evidence type="ECO:0000313" key="7">
    <source>
        <dbReference type="EMBL" id="QXR20761.1"/>
    </source>
</evidence>
<evidence type="ECO:0000256" key="2">
    <source>
        <dbReference type="ARBA" id="ARBA00022481"/>
    </source>
</evidence>
<dbReference type="AlphaFoldDB" id="A0A8F6QW54"/>
<sequence length="134" mass="14735">MKSIKGFTLIELMIVVVILAIVAAIALPSYQAYVRKGNEKLALQQIADLSLELEKEKSRNFSYEGMNGKSVTANAGTKHVYTTTVTSELRKWSIKSCINQALDDSSLYKNYASNSQGATCEWSDTSCTVPVNCQ</sequence>
<organism evidence="7">
    <name type="scientific">Acinetobacter variabilis</name>
    <dbReference type="NCBI Taxonomy" id="70346"/>
    <lineage>
        <taxon>Bacteria</taxon>
        <taxon>Pseudomonadati</taxon>
        <taxon>Pseudomonadota</taxon>
        <taxon>Gammaproteobacteria</taxon>
        <taxon>Moraxellales</taxon>
        <taxon>Moraxellaceae</taxon>
        <taxon>Acinetobacter</taxon>
    </lineage>
</organism>
<name>A0A8F6QW54_9GAMM</name>
<dbReference type="InterPro" id="IPR045584">
    <property type="entry name" value="Pilin-like"/>
</dbReference>
<keyword evidence="3 6" id="KW-0812">Transmembrane</keyword>
<protein>
    <submittedName>
        <fullName evidence="7">Prepilin-type N-terminal cleavage/methylation domain-containing protein</fullName>
    </submittedName>
</protein>
<proteinExistence type="predicted"/>
<dbReference type="PROSITE" id="PS00409">
    <property type="entry name" value="PROKAR_NTER_METHYL"/>
    <property type="match status" value="1"/>
</dbReference>
<evidence type="ECO:0000256" key="3">
    <source>
        <dbReference type="ARBA" id="ARBA00022692"/>
    </source>
</evidence>
<evidence type="ECO:0000256" key="4">
    <source>
        <dbReference type="ARBA" id="ARBA00022989"/>
    </source>
</evidence>
<evidence type="ECO:0000256" key="6">
    <source>
        <dbReference type="SAM" id="Phobius"/>
    </source>
</evidence>
<dbReference type="EMBL" id="CP078027">
    <property type="protein sequence ID" value="QXR20761.1"/>
    <property type="molecule type" value="Genomic_DNA"/>
</dbReference>
<comment type="subcellular location">
    <subcellularLocation>
        <location evidence="1">Membrane</location>
        <topology evidence="1">Single-pass membrane protein</topology>
    </subcellularLocation>
</comment>
<dbReference type="RefSeq" id="WP_205683244.1">
    <property type="nucleotide sequence ID" value="NZ_DALZCJ010000059.1"/>
</dbReference>
<dbReference type="GO" id="GO:0015628">
    <property type="term" value="P:protein secretion by the type II secretion system"/>
    <property type="evidence" value="ECO:0007669"/>
    <property type="project" value="InterPro"/>
</dbReference>
<evidence type="ECO:0000256" key="1">
    <source>
        <dbReference type="ARBA" id="ARBA00004167"/>
    </source>
</evidence>
<keyword evidence="4 6" id="KW-1133">Transmembrane helix</keyword>
<gene>
    <name evidence="7" type="ORF">EGK58_002045</name>
</gene>
<keyword evidence="5 6" id="KW-0472">Membrane</keyword>